<feature type="compositionally biased region" description="Pro residues" evidence="1">
    <location>
        <begin position="63"/>
        <end position="73"/>
    </location>
</feature>
<accession>A0A0B7AML7</accession>
<organism evidence="2">
    <name type="scientific">Arion vulgaris</name>
    <dbReference type="NCBI Taxonomy" id="1028688"/>
    <lineage>
        <taxon>Eukaryota</taxon>
        <taxon>Metazoa</taxon>
        <taxon>Spiralia</taxon>
        <taxon>Lophotrochozoa</taxon>
        <taxon>Mollusca</taxon>
        <taxon>Gastropoda</taxon>
        <taxon>Heterobranchia</taxon>
        <taxon>Euthyneura</taxon>
        <taxon>Panpulmonata</taxon>
        <taxon>Eupulmonata</taxon>
        <taxon>Stylommatophora</taxon>
        <taxon>Helicina</taxon>
        <taxon>Arionoidea</taxon>
        <taxon>Arionidae</taxon>
        <taxon>Arion</taxon>
    </lineage>
</organism>
<reference evidence="2" key="1">
    <citation type="submission" date="2014-12" db="EMBL/GenBank/DDBJ databases">
        <title>Insight into the proteome of Arion vulgaris.</title>
        <authorList>
            <person name="Aradska J."/>
            <person name="Bulat T."/>
            <person name="Smidak R."/>
            <person name="Sarate P."/>
            <person name="Gangsoo J."/>
            <person name="Sialana F."/>
            <person name="Bilban M."/>
            <person name="Lubec G."/>
        </authorList>
    </citation>
    <scope>NUCLEOTIDE SEQUENCE</scope>
    <source>
        <tissue evidence="2">Skin</tissue>
    </source>
</reference>
<sequence>MLHAACYYGHHLGMECGSSWSALSGMLTLTCHLVHYALNLLHPKPTQLRPKPTPSLPLHPLRPEPTPPKTTMS</sequence>
<name>A0A0B7AML7_9EUPU</name>
<proteinExistence type="predicted"/>
<gene>
    <name evidence="2" type="primary">ORF124995</name>
</gene>
<dbReference type="AlphaFoldDB" id="A0A0B7AML7"/>
<feature type="region of interest" description="Disordered" evidence="1">
    <location>
        <begin position="44"/>
        <end position="73"/>
    </location>
</feature>
<dbReference type="EMBL" id="HACG01034371">
    <property type="protein sequence ID" value="CEK81236.1"/>
    <property type="molecule type" value="Transcribed_RNA"/>
</dbReference>
<protein>
    <submittedName>
        <fullName evidence="2">Uncharacterized protein</fullName>
    </submittedName>
</protein>
<evidence type="ECO:0000256" key="1">
    <source>
        <dbReference type="SAM" id="MobiDB-lite"/>
    </source>
</evidence>
<evidence type="ECO:0000313" key="2">
    <source>
        <dbReference type="EMBL" id="CEK81236.1"/>
    </source>
</evidence>